<accession>A0ACB7FPC7</accession>
<reference evidence="1" key="1">
    <citation type="submission" date="2020-12" db="EMBL/GenBank/DDBJ databases">
        <title>Draft Genome of Candida africana.</title>
        <authorList>
            <person name="Ayanbimpe G.M."/>
            <person name="Enweani I.B."/>
            <person name="Aguiyi J.C."/>
            <person name="Nnadi U.P."/>
            <person name="Izam Y."/>
            <person name="Ubani A."/>
            <person name="Ngene A.C."/>
        </authorList>
    </citation>
    <scope>NUCLEOTIDE SEQUENCE</scope>
    <source>
        <strain evidence="1">CEC4854</strain>
    </source>
</reference>
<feature type="non-terminal residue" evidence="1">
    <location>
        <position position="1"/>
    </location>
</feature>
<comment type="caution">
    <text evidence="1">The sequence shown here is derived from an EMBL/GenBank/DDBJ whole genome shotgun (WGS) entry which is preliminary data.</text>
</comment>
<organism evidence="1 2">
    <name type="scientific">Candida africana</name>
    <dbReference type="NCBI Taxonomy" id="241526"/>
    <lineage>
        <taxon>Eukaryota</taxon>
        <taxon>Fungi</taxon>
        <taxon>Dikarya</taxon>
        <taxon>Ascomycota</taxon>
        <taxon>Saccharomycotina</taxon>
        <taxon>Pichiomycetes</taxon>
        <taxon>Debaryomycetaceae</taxon>
        <taxon>Candida/Lodderomyces clade</taxon>
        <taxon>Candida</taxon>
    </lineage>
</organism>
<evidence type="ECO:0000313" key="1">
    <source>
        <dbReference type="EMBL" id="KAG8203182.1"/>
    </source>
</evidence>
<evidence type="ECO:0000313" key="2">
    <source>
        <dbReference type="Proteomes" id="UP000742417"/>
    </source>
</evidence>
<keyword evidence="2" id="KW-1185">Reference proteome</keyword>
<dbReference type="Proteomes" id="UP000742417">
    <property type="component" value="Unassembled WGS sequence"/>
</dbReference>
<sequence>MTMNFNQTGKYQSPYVKSPSSTTSTFPPATKSNKQQLLPLQLNSFTATTPLSQVIGKEQDHIENVWKMYYRARHSLPYQKRMENLTWRMMYINNKSIFTNTNNAPKEIFEQSLDPEIDDFDYVAHIKKIGQFNQQKTQQQQDHLQSNLDNHNSIFADNTGFSNNNDRGSSGGGMTSISSLLKKRPAPFSPMIQPEKTTIIPTATNTMSQLSQQLNEFNKFNHPSQTSNFNDVNHHMEISTSHIAPTSSAFEFSLDPLAFEGPNQNFQPEPHHDFNTNSFDSMTSSYERPLFDDFLPRDHHNIQSSSVPTSASSFSTIVPKNTQFSTSASITSPTSTFSNQGNNSSNFHRLNSTVSITATPGNLLRQESMVSLPDYANHLRSMSQTPTMNSSNAPFSHSFNDGGSYFMNNFTGITLPSQPSPQPIHFDNKPKDDHFNTSLSVSQQQPSAKKLKRKSTITKSKKKAASPETTITSTGSTITTKSTNSNSTGKGTATGPAALNTGVSCTNCGTKTTPLWRRNPQGQPLCNACGLFLKLHGVVRPLSLKTDVIKKRQRGNNNGSGNSSGTTNNSNNYNNKSISKKNEIDDGDDLNPTSITNNTGLTNNNNSKSPAKSKKKSNFDNNSNSALNNLDKSKLKINTNEITNISETTSNSSSPVINLNHGGRSSGVFGNTPDYLNGITSPAVSLVKSEIDNPHQLNNSNSNGMLMTMHQSLHQLSLLTTFDHEVESNNEGSNSSGVNTSTANNQDWDWLNMNY</sequence>
<gene>
    <name evidence="1" type="primary">GAT1</name>
    <name evidence="1" type="ORF">GWM34_02133</name>
</gene>
<protein>
    <submittedName>
        <fullName evidence="1">GAT1</fullName>
    </submittedName>
</protein>
<name>A0ACB7FPC7_9ASCO</name>
<dbReference type="EMBL" id="JAENJO010000004">
    <property type="protein sequence ID" value="KAG8203182.1"/>
    <property type="molecule type" value="Genomic_DNA"/>
</dbReference>
<proteinExistence type="predicted"/>